<keyword evidence="2" id="KW-0812">Transmembrane</keyword>
<feature type="transmembrane region" description="Helical" evidence="2">
    <location>
        <begin position="133"/>
        <end position="150"/>
    </location>
</feature>
<evidence type="ECO:0000256" key="1">
    <source>
        <dbReference type="SAM" id="MobiDB-lite"/>
    </source>
</evidence>
<dbReference type="EMBL" id="JBHUHP010000001">
    <property type="protein sequence ID" value="MFD2090511.1"/>
    <property type="molecule type" value="Genomic_DNA"/>
</dbReference>
<evidence type="ECO:0000313" key="4">
    <source>
        <dbReference type="Proteomes" id="UP001597402"/>
    </source>
</evidence>
<protein>
    <recommendedName>
        <fullName evidence="5">Integral membrane protein</fullName>
    </recommendedName>
</protein>
<keyword evidence="4" id="KW-1185">Reference proteome</keyword>
<feature type="transmembrane region" description="Helical" evidence="2">
    <location>
        <begin position="42"/>
        <end position="67"/>
    </location>
</feature>
<sequence length="165" mass="16974">MTERDGGLPPRPPRRGLDRLFGAAAEPSAPRPPRPRTEAPRALRWAAIVVGIEAGAIALGAVVLLYLTVTSSAASLSRAVAEVVLVAGGAAVLGAAAVGLWRVAAWARGPVVVLQLLLAALAYTTAFEAGQPVIGLPVLGLVAAELYLLATPEARLAYLESDGRR</sequence>
<organism evidence="3 4">
    <name type="scientific">Blastococcus deserti</name>
    <dbReference type="NCBI Taxonomy" id="2259033"/>
    <lineage>
        <taxon>Bacteria</taxon>
        <taxon>Bacillati</taxon>
        <taxon>Actinomycetota</taxon>
        <taxon>Actinomycetes</taxon>
        <taxon>Geodermatophilales</taxon>
        <taxon>Geodermatophilaceae</taxon>
        <taxon>Blastococcus</taxon>
    </lineage>
</organism>
<dbReference type="Proteomes" id="UP001597402">
    <property type="component" value="Unassembled WGS sequence"/>
</dbReference>
<dbReference type="RefSeq" id="WP_376871474.1">
    <property type="nucleotide sequence ID" value="NZ_JBHUHP010000001.1"/>
</dbReference>
<evidence type="ECO:0008006" key="5">
    <source>
        <dbReference type="Google" id="ProtNLM"/>
    </source>
</evidence>
<feature type="transmembrane region" description="Helical" evidence="2">
    <location>
        <begin position="107"/>
        <end position="126"/>
    </location>
</feature>
<gene>
    <name evidence="3" type="ORF">ACFSHS_02890</name>
</gene>
<comment type="caution">
    <text evidence="3">The sequence shown here is derived from an EMBL/GenBank/DDBJ whole genome shotgun (WGS) entry which is preliminary data.</text>
</comment>
<reference evidence="4" key="1">
    <citation type="journal article" date="2019" name="Int. J. Syst. Evol. Microbiol.">
        <title>The Global Catalogue of Microorganisms (GCM) 10K type strain sequencing project: providing services to taxonomists for standard genome sequencing and annotation.</title>
        <authorList>
            <consortium name="The Broad Institute Genomics Platform"/>
            <consortium name="The Broad Institute Genome Sequencing Center for Infectious Disease"/>
            <person name="Wu L."/>
            <person name="Ma J."/>
        </authorList>
    </citation>
    <scope>NUCLEOTIDE SEQUENCE [LARGE SCALE GENOMIC DNA]</scope>
    <source>
        <strain evidence="4">JCM 3338</strain>
    </source>
</reference>
<accession>A0ABW4X544</accession>
<feature type="region of interest" description="Disordered" evidence="1">
    <location>
        <begin position="1"/>
        <end position="37"/>
    </location>
</feature>
<evidence type="ECO:0000313" key="3">
    <source>
        <dbReference type="EMBL" id="MFD2090511.1"/>
    </source>
</evidence>
<feature type="transmembrane region" description="Helical" evidence="2">
    <location>
        <begin position="79"/>
        <end position="101"/>
    </location>
</feature>
<feature type="compositionally biased region" description="Low complexity" evidence="1">
    <location>
        <begin position="19"/>
        <end position="28"/>
    </location>
</feature>
<name>A0ABW4X544_9ACTN</name>
<proteinExistence type="predicted"/>
<evidence type="ECO:0000256" key="2">
    <source>
        <dbReference type="SAM" id="Phobius"/>
    </source>
</evidence>
<keyword evidence="2" id="KW-1133">Transmembrane helix</keyword>
<keyword evidence="2" id="KW-0472">Membrane</keyword>